<proteinExistence type="predicted"/>
<evidence type="ECO:0000313" key="3">
    <source>
        <dbReference type="EMBL" id="SUM90419.1"/>
    </source>
</evidence>
<dbReference type="RefSeq" id="WP_016425645.1">
    <property type="nucleotide sequence ID" value="NZ_CABKRV010000002.1"/>
</dbReference>
<evidence type="ECO:0000313" key="2">
    <source>
        <dbReference type="EMBL" id="NHA34658.1"/>
    </source>
</evidence>
<dbReference type="AlphaFoldDB" id="A0A7Z7QS24"/>
<name>A0A7Z7QS24_STASC</name>
<sequence length="129" mass="15262">MTVKIERIYTKAQENNAVRVLVDRVWPRGISKADANLDYWLKEIGPTSQLRKWFHHDPERFATFKDQYLKELQTLDEQRAAFAELQEIVCQNEHVVLLYAAKDTEHNHAILLQNWINHPPRSLKNKNQS</sequence>
<dbReference type="PANTHER" id="PTHR36849:SF1">
    <property type="entry name" value="CYTOPLASMIC PROTEIN"/>
    <property type="match status" value="1"/>
</dbReference>
<dbReference type="GeneID" id="93791097"/>
<gene>
    <name evidence="2" type="ORF">C1O36_09050</name>
    <name evidence="3" type="ORF">NCTC12218_02468</name>
</gene>
<organism evidence="3">
    <name type="scientific">Staphylococcus schleiferi</name>
    <dbReference type="NCBI Taxonomy" id="1295"/>
    <lineage>
        <taxon>Bacteria</taxon>
        <taxon>Bacillati</taxon>
        <taxon>Bacillota</taxon>
        <taxon>Bacilli</taxon>
        <taxon>Bacillales</taxon>
        <taxon>Staphylococcaceae</taxon>
        <taxon>Staphylococcus</taxon>
    </lineage>
</organism>
<reference evidence="2 5" key="1">
    <citation type="submission" date="2018-01" db="EMBL/GenBank/DDBJ databases">
        <title>Complete genome sequence of Staphylococcus Scheliferi isolated from human.</title>
        <authorList>
            <person name="Abouelkhair M.A."/>
            <person name="Bemis D.A."/>
            <person name="Kania S.A."/>
        </authorList>
    </citation>
    <scope>NUCLEOTIDE SEQUENCE [LARGE SCALE GENOMIC DNA]</scope>
    <source>
        <strain evidence="2 5">ATCC 43808</strain>
    </source>
</reference>
<accession>A0A7Z7QS24</accession>
<evidence type="ECO:0000313" key="1">
    <source>
        <dbReference type="EMBL" id="CAD7360766.1"/>
    </source>
</evidence>
<keyword evidence="5" id="KW-1185">Reference proteome</keyword>
<dbReference type="PANTHER" id="PTHR36849">
    <property type="entry name" value="CYTOPLASMIC PROTEIN-RELATED"/>
    <property type="match status" value="1"/>
</dbReference>
<reference evidence="3" key="2">
    <citation type="submission" date="2018-06" db="EMBL/GenBank/DDBJ databases">
        <authorList>
            <consortium name="Pathogen Informatics"/>
            <person name="Doyle S."/>
        </authorList>
    </citation>
    <scope>NUCLEOTIDE SEQUENCE [LARGE SCALE GENOMIC DNA]</scope>
    <source>
        <strain evidence="3">NCTC12218</strain>
    </source>
</reference>
<dbReference type="Proteomes" id="UP000572988">
    <property type="component" value="Unassembled WGS sequence"/>
</dbReference>
<evidence type="ECO:0000313" key="4">
    <source>
        <dbReference type="Proteomes" id="UP000264146"/>
    </source>
</evidence>
<reference evidence="1 4" key="3">
    <citation type="submission" date="2020-11" db="EMBL/GenBank/DDBJ databases">
        <authorList>
            <consortium name="Pathogen Informatics"/>
        </authorList>
    </citation>
    <scope>NUCLEOTIDE SEQUENCE [LARGE SCALE GENOMIC DNA]</scope>
    <source>
        <strain evidence="1 4">NCTC12218</strain>
    </source>
</reference>
<dbReference type="Pfam" id="PF22752">
    <property type="entry name" value="DUF488-N3i"/>
    <property type="match status" value="1"/>
</dbReference>
<dbReference type="EMBL" id="LR962863">
    <property type="protein sequence ID" value="CAD7360766.1"/>
    <property type="molecule type" value="Genomic_DNA"/>
</dbReference>
<dbReference type="EMBL" id="POVK01000030">
    <property type="protein sequence ID" value="NHA34658.1"/>
    <property type="molecule type" value="Genomic_DNA"/>
</dbReference>
<dbReference type="Proteomes" id="UP000264146">
    <property type="component" value="Chromosome"/>
</dbReference>
<protein>
    <submittedName>
        <fullName evidence="3">Cytosolic protein</fullName>
    </submittedName>
    <submittedName>
        <fullName evidence="2">DUF488 domain-containing protein</fullName>
    </submittedName>
</protein>
<evidence type="ECO:0000313" key="5">
    <source>
        <dbReference type="Proteomes" id="UP000572988"/>
    </source>
</evidence>
<dbReference type="EMBL" id="UHEF01000001">
    <property type="protein sequence ID" value="SUM90419.1"/>
    <property type="molecule type" value="Genomic_DNA"/>
</dbReference>
<dbReference type="InterPro" id="IPR052552">
    <property type="entry name" value="YeaO-like"/>
</dbReference>